<reference evidence="1 2" key="1">
    <citation type="submission" date="2023-09" db="EMBL/GenBank/DDBJ databases">
        <title>Multi-omics analysis of a traditional fermented food reveals byproduct-associated fungal strains for waste-to-food upcycling.</title>
        <authorList>
            <consortium name="Lawrence Berkeley National Laboratory"/>
            <person name="Rekdal V.M."/>
            <person name="Villalobos-Escobedo J.M."/>
            <person name="Rodriguez-Valeron N."/>
            <person name="Garcia M.O."/>
            <person name="Vasquez D.P."/>
            <person name="Damayanti I."/>
            <person name="Sorensen P.M."/>
            <person name="Baidoo E.E."/>
            <person name="De Carvalho A.C."/>
            <person name="Riley R."/>
            <person name="Lipzen A."/>
            <person name="He G."/>
            <person name="Yan M."/>
            <person name="Haridas S."/>
            <person name="Daum C."/>
            <person name="Yoshinaga Y."/>
            <person name="Ng V."/>
            <person name="Grigoriev I.V."/>
            <person name="Munk R."/>
            <person name="Nuraida L."/>
            <person name="Wijaya C.H."/>
            <person name="Morales P.-C."/>
            <person name="Keasling J.D."/>
        </authorList>
    </citation>
    <scope>NUCLEOTIDE SEQUENCE [LARGE SCALE GENOMIC DNA]</scope>
    <source>
        <strain evidence="1 2">FGSC 2613</strain>
    </source>
</reference>
<sequence>MTFQQAHSRLIYHSDGTKTSVFCLLFRMQRNEHRVPPDSYHRDKVSCFWPGRLTVYCLPSSLADDLASIPPALLLSCRPFSEHEPNVNKQAKNGRR</sequence>
<evidence type="ECO:0000313" key="1">
    <source>
        <dbReference type="EMBL" id="KAL0470498.1"/>
    </source>
</evidence>
<protein>
    <submittedName>
        <fullName evidence="1">Uncharacterized protein</fullName>
    </submittedName>
</protein>
<dbReference type="Proteomes" id="UP001451303">
    <property type="component" value="Unassembled WGS sequence"/>
</dbReference>
<evidence type="ECO:0000313" key="2">
    <source>
        <dbReference type="Proteomes" id="UP001451303"/>
    </source>
</evidence>
<proteinExistence type="predicted"/>
<organism evidence="1 2">
    <name type="scientific">Neurospora intermedia</name>
    <dbReference type="NCBI Taxonomy" id="5142"/>
    <lineage>
        <taxon>Eukaryota</taxon>
        <taxon>Fungi</taxon>
        <taxon>Dikarya</taxon>
        <taxon>Ascomycota</taxon>
        <taxon>Pezizomycotina</taxon>
        <taxon>Sordariomycetes</taxon>
        <taxon>Sordariomycetidae</taxon>
        <taxon>Sordariales</taxon>
        <taxon>Sordariaceae</taxon>
        <taxon>Neurospora</taxon>
    </lineage>
</organism>
<accession>A0ABR3DCT6</accession>
<gene>
    <name evidence="1" type="ORF">QR685DRAFT_571610</name>
</gene>
<comment type="caution">
    <text evidence="1">The sequence shown here is derived from an EMBL/GenBank/DDBJ whole genome shotgun (WGS) entry which is preliminary data.</text>
</comment>
<name>A0ABR3DCT6_NEUIN</name>
<keyword evidence="2" id="KW-1185">Reference proteome</keyword>
<dbReference type="EMBL" id="JAVLET010000004">
    <property type="protein sequence ID" value="KAL0470498.1"/>
    <property type="molecule type" value="Genomic_DNA"/>
</dbReference>